<keyword evidence="5 6" id="KW-0472">Membrane</keyword>
<dbReference type="GO" id="GO:0055085">
    <property type="term" value="P:transmembrane transport"/>
    <property type="evidence" value="ECO:0007669"/>
    <property type="project" value="InterPro"/>
</dbReference>
<dbReference type="Proteomes" id="UP000054928">
    <property type="component" value="Unassembled WGS sequence"/>
</dbReference>
<keyword evidence="2 7" id="KW-0813">Transport</keyword>
<dbReference type="EMBL" id="CCYD01000322">
    <property type="protein sequence ID" value="CEG38819.1"/>
    <property type="molecule type" value="Genomic_DNA"/>
</dbReference>
<dbReference type="STRING" id="4781.A0A0N7L4J1"/>
<sequence>MTNTNGASITEAAIAGAVSGGITRLVAAPLDLLKIRFQVQPAPIGNGHVEARYLSVAQSVRSIYGEEGLRSFWRGNLAATVLWVSYSALQFATYRGLNRWWEQSEVKDTINVPKVAVSATSGAVAGVTATVLTYPLDFFRTAFAGQGVPKTFPTMYSLMVHIWTTQGFRGFYSGLGATVVQIAPYIGLTFSIYSCLNEMQESHQKEDETGAWKPVATTLSYIGSGAVAGIVSKLAVYPLDTIKKRMQMRNVPRCAKYGVIPMYTSSFSCFYDVLRREGMLGLYKGTVPGLLKSAVAASTTFVTYELTLKAMQHMPNKNQQI</sequence>
<dbReference type="OMA" id="MYVCYGA"/>
<comment type="subcellular location">
    <subcellularLocation>
        <location evidence="1">Membrane</location>
        <topology evidence="1">Multi-pass membrane protein</topology>
    </subcellularLocation>
</comment>
<name>A0A0N7L4J1_PLAHL</name>
<dbReference type="PANTHER" id="PTHR24089">
    <property type="entry name" value="SOLUTE CARRIER FAMILY 25"/>
    <property type="match status" value="1"/>
</dbReference>
<evidence type="ECO:0000256" key="7">
    <source>
        <dbReference type="RuleBase" id="RU000488"/>
    </source>
</evidence>
<dbReference type="InterPro" id="IPR002067">
    <property type="entry name" value="MCP"/>
</dbReference>
<keyword evidence="9" id="KW-1185">Reference proteome</keyword>
<evidence type="ECO:0000313" key="8">
    <source>
        <dbReference type="EMBL" id="CEG38819.1"/>
    </source>
</evidence>
<dbReference type="InterPro" id="IPR018108">
    <property type="entry name" value="MCP_transmembrane"/>
</dbReference>
<protein>
    <submittedName>
        <fullName evidence="8">Mitochondrial thiamine pyrophosphate carrier-like</fullName>
    </submittedName>
</protein>
<evidence type="ECO:0000256" key="2">
    <source>
        <dbReference type="ARBA" id="ARBA00022448"/>
    </source>
</evidence>
<organism evidence="8 9">
    <name type="scientific">Plasmopara halstedii</name>
    <name type="common">Downy mildew of sunflower</name>
    <dbReference type="NCBI Taxonomy" id="4781"/>
    <lineage>
        <taxon>Eukaryota</taxon>
        <taxon>Sar</taxon>
        <taxon>Stramenopiles</taxon>
        <taxon>Oomycota</taxon>
        <taxon>Peronosporomycetes</taxon>
        <taxon>Peronosporales</taxon>
        <taxon>Peronosporaceae</taxon>
        <taxon>Plasmopara</taxon>
    </lineage>
</organism>
<keyword evidence="4" id="KW-0677">Repeat</keyword>
<dbReference type="AlphaFoldDB" id="A0A0N7L4J1"/>
<dbReference type="SUPFAM" id="SSF103506">
    <property type="entry name" value="Mitochondrial carrier"/>
    <property type="match status" value="1"/>
</dbReference>
<accession>A0A0N7L4J1</accession>
<feature type="repeat" description="Solcar" evidence="6">
    <location>
        <begin position="113"/>
        <end position="199"/>
    </location>
</feature>
<comment type="similarity">
    <text evidence="7">Belongs to the mitochondrial carrier (TC 2.A.29) family.</text>
</comment>
<dbReference type="GO" id="GO:0016020">
    <property type="term" value="C:membrane"/>
    <property type="evidence" value="ECO:0007669"/>
    <property type="project" value="UniProtKB-SubCell"/>
</dbReference>
<dbReference type="InterPro" id="IPR023395">
    <property type="entry name" value="MCP_dom_sf"/>
</dbReference>
<dbReference type="OrthoDB" id="18574at2759"/>
<dbReference type="FunFam" id="1.50.40.10:FF:000202">
    <property type="entry name" value="AT11877p"/>
    <property type="match status" value="1"/>
</dbReference>
<reference evidence="9" key="1">
    <citation type="submission" date="2014-09" db="EMBL/GenBank/DDBJ databases">
        <authorList>
            <person name="Sharma Rahul"/>
            <person name="Thines Marco"/>
        </authorList>
    </citation>
    <scope>NUCLEOTIDE SEQUENCE [LARGE SCALE GENOMIC DNA]</scope>
</reference>
<keyword evidence="3 6" id="KW-0812">Transmembrane</keyword>
<dbReference type="PRINTS" id="PR00926">
    <property type="entry name" value="MITOCARRIER"/>
</dbReference>
<feature type="repeat" description="Solcar" evidence="6">
    <location>
        <begin position="216"/>
        <end position="310"/>
    </location>
</feature>
<dbReference type="Gene3D" id="1.50.40.10">
    <property type="entry name" value="Mitochondrial carrier domain"/>
    <property type="match status" value="1"/>
</dbReference>
<dbReference type="GeneID" id="36403925"/>
<evidence type="ECO:0000256" key="4">
    <source>
        <dbReference type="ARBA" id="ARBA00022737"/>
    </source>
</evidence>
<evidence type="ECO:0000256" key="3">
    <source>
        <dbReference type="ARBA" id="ARBA00022692"/>
    </source>
</evidence>
<evidence type="ECO:0000313" key="9">
    <source>
        <dbReference type="Proteomes" id="UP000054928"/>
    </source>
</evidence>
<dbReference type="Pfam" id="PF00153">
    <property type="entry name" value="Mito_carr"/>
    <property type="match status" value="3"/>
</dbReference>
<dbReference type="PROSITE" id="PS50920">
    <property type="entry name" value="SOLCAR"/>
    <property type="match status" value="3"/>
</dbReference>
<feature type="repeat" description="Solcar" evidence="6">
    <location>
        <begin position="7"/>
        <end position="100"/>
    </location>
</feature>
<evidence type="ECO:0000256" key="5">
    <source>
        <dbReference type="ARBA" id="ARBA00023136"/>
    </source>
</evidence>
<evidence type="ECO:0000256" key="6">
    <source>
        <dbReference type="PROSITE-ProRule" id="PRU00282"/>
    </source>
</evidence>
<dbReference type="RefSeq" id="XP_024575188.1">
    <property type="nucleotide sequence ID" value="XM_024724297.1"/>
</dbReference>
<evidence type="ECO:0000256" key="1">
    <source>
        <dbReference type="ARBA" id="ARBA00004141"/>
    </source>
</evidence>
<proteinExistence type="inferred from homology"/>